<accession>A0A8M1KL44</accession>
<dbReference type="GO" id="GO:0003723">
    <property type="term" value="F:RNA binding"/>
    <property type="evidence" value="ECO:0007669"/>
    <property type="project" value="UniProtKB-KW"/>
</dbReference>
<comment type="subcellular location">
    <subcellularLocation>
        <location evidence="1">Nucleus</location>
    </subcellularLocation>
</comment>
<dbReference type="Proteomes" id="UP000515152">
    <property type="component" value="Unplaced"/>
</dbReference>
<proteinExistence type="predicted"/>
<dbReference type="RefSeq" id="XP_042563088.1">
    <property type="nucleotide sequence ID" value="XM_042707154.1"/>
</dbReference>
<keyword evidence="2" id="KW-0597">Phosphoprotein</keyword>
<feature type="region of interest" description="Disordered" evidence="7">
    <location>
        <begin position="98"/>
        <end position="130"/>
    </location>
</feature>
<dbReference type="OrthoDB" id="10047851at2759"/>
<feature type="region of interest" description="Disordered" evidence="7">
    <location>
        <begin position="176"/>
        <end position="352"/>
    </location>
</feature>
<evidence type="ECO:0000313" key="9">
    <source>
        <dbReference type="RefSeq" id="XP_042563088.1"/>
    </source>
</evidence>
<evidence type="ECO:0000256" key="7">
    <source>
        <dbReference type="SAM" id="MobiDB-lite"/>
    </source>
</evidence>
<keyword evidence="4" id="KW-0805">Transcription regulation</keyword>
<evidence type="ECO:0000256" key="5">
    <source>
        <dbReference type="ARBA" id="ARBA00023163"/>
    </source>
</evidence>
<dbReference type="KEGG" id="char:122132379"/>
<organism evidence="8 9">
    <name type="scientific">Clupea harengus</name>
    <name type="common">Atlantic herring</name>
    <dbReference type="NCBI Taxonomy" id="7950"/>
    <lineage>
        <taxon>Eukaryota</taxon>
        <taxon>Metazoa</taxon>
        <taxon>Chordata</taxon>
        <taxon>Craniata</taxon>
        <taxon>Vertebrata</taxon>
        <taxon>Euteleostomi</taxon>
        <taxon>Actinopterygii</taxon>
        <taxon>Neopterygii</taxon>
        <taxon>Teleostei</taxon>
        <taxon>Clupei</taxon>
        <taxon>Clupeiformes</taxon>
        <taxon>Clupeoidei</taxon>
        <taxon>Clupeidae</taxon>
        <taxon>Clupea</taxon>
    </lineage>
</organism>
<dbReference type="GeneID" id="122132379"/>
<dbReference type="PANTHER" id="PTHR15528:SF10">
    <property type="entry name" value="PEROXISOME PROLIFERATOR-ACTIVATED RECEPTOR GAMMA COACTIVATOR 1-ALPHA"/>
    <property type="match status" value="1"/>
</dbReference>
<dbReference type="InterPro" id="IPR034605">
    <property type="entry name" value="PGC-1"/>
</dbReference>
<keyword evidence="5" id="KW-0804">Transcription</keyword>
<dbReference type="GO" id="GO:0005634">
    <property type="term" value="C:nucleus"/>
    <property type="evidence" value="ECO:0007669"/>
    <property type="project" value="UniProtKB-SubCell"/>
</dbReference>
<feature type="compositionally biased region" description="Basic residues" evidence="7">
    <location>
        <begin position="112"/>
        <end position="126"/>
    </location>
</feature>
<feature type="non-terminal residue" evidence="9">
    <location>
        <position position="1"/>
    </location>
</feature>
<evidence type="ECO:0000256" key="2">
    <source>
        <dbReference type="ARBA" id="ARBA00022553"/>
    </source>
</evidence>
<dbReference type="GO" id="GO:0045944">
    <property type="term" value="P:positive regulation of transcription by RNA polymerase II"/>
    <property type="evidence" value="ECO:0007669"/>
    <property type="project" value="TreeGrafter"/>
</dbReference>
<evidence type="ECO:0000256" key="6">
    <source>
        <dbReference type="ARBA" id="ARBA00023242"/>
    </source>
</evidence>
<keyword evidence="3" id="KW-0694">RNA-binding</keyword>
<dbReference type="PANTHER" id="PTHR15528">
    <property type="entry name" value="PEROXISOME PROLIFERATOR ACTIVATED RECEPTOR GAMMA COACTIVATOR 1 PGC-1 -RELATED"/>
    <property type="match status" value="1"/>
</dbReference>
<evidence type="ECO:0000256" key="3">
    <source>
        <dbReference type="ARBA" id="ARBA00022884"/>
    </source>
</evidence>
<evidence type="ECO:0000256" key="1">
    <source>
        <dbReference type="ARBA" id="ARBA00004123"/>
    </source>
</evidence>
<feature type="region of interest" description="Disordered" evidence="7">
    <location>
        <begin position="375"/>
        <end position="466"/>
    </location>
</feature>
<feature type="compositionally biased region" description="Acidic residues" evidence="7">
    <location>
        <begin position="453"/>
        <end position="466"/>
    </location>
</feature>
<evidence type="ECO:0000256" key="4">
    <source>
        <dbReference type="ARBA" id="ARBA00023015"/>
    </source>
</evidence>
<keyword evidence="6" id="KW-0539">Nucleus</keyword>
<reference evidence="9" key="1">
    <citation type="submission" date="2025-08" db="UniProtKB">
        <authorList>
            <consortium name="RefSeq"/>
        </authorList>
    </citation>
    <scope>IDENTIFICATION</scope>
</reference>
<sequence length="533" mass="56582">LLLLPPPCVHKKIDEEQEANLLAVLTETLDSLPVDVDDEGLPLTLPSFEVLSEGQVPQMPQGPRATHHSCPSSPAGSPHSPEPEEPSLLKKLLLAPPANSQISSSQHPPGHAPHHALNQRHRHTHTPLKVEQPWLGKRGCDSLRRPCTELLKYLTTGGTSEPLPPATVAKETGGVAFSCSSSSSPSSLSTSSSCSSSSSSCKKKSSSSSSSSCSASFSPSGHAHLLPQRATPSTLTLPLTPESPTGTGSPPESKAIERTLSVEISGTPGLTPPTTPPHKPHLESPFPPSALPPPPMPSAPPPPAAVLGVPGPPPPRRPPQQTELYAQLRKEERHRVPPKRPAPRAPRAYGDHDYCQAAGTKLRGAATVAMATAAAPLSKYGRMECTDLTPPPPVPTRNRSDPPSARPPLTTSRTPPTPLRDQQICAELDRHFGRRPPPSLQAPPTKHQAARSEEEEEDEEDEEGVLTGVEEGDCELGGYGGGLGGGLAELFPWEGDGRLDLPLECSPPHTSLFLSPLRRGSRSRSPHTHTFSW</sequence>
<protein>
    <submittedName>
        <fullName evidence="9">Peroxisome proliferator-activated receptor gamma coactivator 1-alpha-like</fullName>
    </submittedName>
</protein>
<dbReference type="AlphaFoldDB" id="A0A8M1KL44"/>
<feature type="compositionally biased region" description="Pro residues" evidence="7">
    <location>
        <begin position="285"/>
        <end position="318"/>
    </location>
</feature>
<name>A0A8M1KL44_CLUHA</name>
<keyword evidence="8" id="KW-1185">Reference proteome</keyword>
<gene>
    <name evidence="9" type="primary">LOC122132379</name>
</gene>
<feature type="compositionally biased region" description="Low complexity" evidence="7">
    <location>
        <begin position="231"/>
        <end position="253"/>
    </location>
</feature>
<feature type="compositionally biased region" description="Low complexity" evidence="7">
    <location>
        <begin position="178"/>
        <end position="220"/>
    </location>
</feature>
<evidence type="ECO:0000313" key="8">
    <source>
        <dbReference type="Proteomes" id="UP000515152"/>
    </source>
</evidence>
<feature type="region of interest" description="Disordered" evidence="7">
    <location>
        <begin position="55"/>
        <end position="86"/>
    </location>
</feature>
<dbReference type="GO" id="GO:0003712">
    <property type="term" value="F:transcription coregulator activity"/>
    <property type="evidence" value="ECO:0007669"/>
    <property type="project" value="InterPro"/>
</dbReference>